<keyword evidence="2" id="KW-0732">Signal</keyword>
<organism evidence="3 5">
    <name type="scientific">Hungatella hathewayi</name>
    <dbReference type="NCBI Taxonomy" id="154046"/>
    <lineage>
        <taxon>Bacteria</taxon>
        <taxon>Bacillati</taxon>
        <taxon>Bacillota</taxon>
        <taxon>Clostridia</taxon>
        <taxon>Lachnospirales</taxon>
        <taxon>Lachnospiraceae</taxon>
        <taxon>Hungatella</taxon>
    </lineage>
</organism>
<reference evidence="3 5" key="1">
    <citation type="submission" date="2015-09" db="EMBL/GenBank/DDBJ databases">
        <authorList>
            <consortium name="Pathogen Informatics"/>
        </authorList>
    </citation>
    <scope>NUCLEOTIDE SEQUENCE [LARGE SCALE GENOMIC DNA]</scope>
    <source>
        <strain evidence="3 5">2789STDY5608850</strain>
    </source>
</reference>
<keyword evidence="3" id="KW-0378">Hydrolase</keyword>
<proteinExistence type="predicted"/>
<feature type="chain" id="PRO_5042333133" evidence="2">
    <location>
        <begin position="25"/>
        <end position="221"/>
    </location>
</feature>
<evidence type="ECO:0000313" key="5">
    <source>
        <dbReference type="Proteomes" id="UP000095651"/>
    </source>
</evidence>
<gene>
    <name evidence="4" type="ORF">DXC39_16105</name>
    <name evidence="3" type="ORF">ERS852407_05471</name>
</gene>
<sequence>MMKKGKCFAALLITAVIAMAPVNAYGFETAGEYFEISSEEAGAFLYDGTTVMAGTDGEMILTKSESGWVRRASIRTTDMNVITAEIVLNEEGLNTIRYHAKNAGKAQLIVVVPSGAAVNMGTFYVMDARGDGTIDGGWIQENDQWKYKKGDGSFVSSAWLMDKGKRYYFGEDGVMAVNQWLKGWFCWYYAGPDGAMMTNTVTPDGYELDDTGAYYDPTLSD</sequence>
<name>A0A174LYR8_9FIRM</name>
<dbReference type="InterPro" id="IPR018337">
    <property type="entry name" value="Cell_wall/Cho-bd_repeat"/>
</dbReference>
<dbReference type="Gene3D" id="2.10.270.10">
    <property type="entry name" value="Cholin Binding"/>
    <property type="match status" value="1"/>
</dbReference>
<evidence type="ECO:0000313" key="6">
    <source>
        <dbReference type="Proteomes" id="UP000261257"/>
    </source>
</evidence>
<evidence type="ECO:0000256" key="1">
    <source>
        <dbReference type="ARBA" id="ARBA00022737"/>
    </source>
</evidence>
<dbReference type="Proteomes" id="UP000261257">
    <property type="component" value="Unassembled WGS sequence"/>
</dbReference>
<keyword evidence="3" id="KW-0121">Carboxypeptidase</keyword>
<accession>A0A174LYR8</accession>
<dbReference type="GO" id="GO:0004180">
    <property type="term" value="F:carboxypeptidase activity"/>
    <property type="evidence" value="ECO:0007669"/>
    <property type="project" value="UniProtKB-KW"/>
</dbReference>
<dbReference type="Proteomes" id="UP000095651">
    <property type="component" value="Unassembled WGS sequence"/>
</dbReference>
<protein>
    <submittedName>
        <fullName evidence="3">Peptidase S11 D-alanyl-D-alanine carboxypeptidase 1</fullName>
    </submittedName>
</protein>
<evidence type="ECO:0000313" key="3">
    <source>
        <dbReference type="EMBL" id="CUP26850.1"/>
    </source>
</evidence>
<dbReference type="EMBL" id="QSSQ01000016">
    <property type="protein sequence ID" value="RGM03015.1"/>
    <property type="molecule type" value="Genomic_DNA"/>
</dbReference>
<dbReference type="SUPFAM" id="SSF69360">
    <property type="entry name" value="Cell wall binding repeat"/>
    <property type="match status" value="1"/>
</dbReference>
<keyword evidence="3" id="KW-0645">Protease</keyword>
<reference evidence="4 6" key="2">
    <citation type="submission" date="2018-08" db="EMBL/GenBank/DDBJ databases">
        <title>A genome reference for cultivated species of the human gut microbiota.</title>
        <authorList>
            <person name="Zou Y."/>
            <person name="Xue W."/>
            <person name="Luo G."/>
        </authorList>
    </citation>
    <scope>NUCLEOTIDE SEQUENCE [LARGE SCALE GENOMIC DNA]</scope>
    <source>
        <strain evidence="4 6">TF05-11AC</strain>
    </source>
</reference>
<dbReference type="AlphaFoldDB" id="A0A174LYR8"/>
<evidence type="ECO:0000256" key="2">
    <source>
        <dbReference type="SAM" id="SignalP"/>
    </source>
</evidence>
<keyword evidence="1" id="KW-0677">Repeat</keyword>
<dbReference type="RefSeq" id="WP_055660001.1">
    <property type="nucleotide sequence ID" value="NZ_CABIXC010000023.1"/>
</dbReference>
<feature type="signal peptide" evidence="2">
    <location>
        <begin position="1"/>
        <end position="24"/>
    </location>
</feature>
<dbReference type="Pfam" id="PF19085">
    <property type="entry name" value="Choline_bind_2"/>
    <property type="match status" value="1"/>
</dbReference>
<evidence type="ECO:0000313" key="4">
    <source>
        <dbReference type="EMBL" id="RGM03015.1"/>
    </source>
</evidence>
<dbReference type="EMBL" id="CYZE01000023">
    <property type="protein sequence ID" value="CUP26850.1"/>
    <property type="molecule type" value="Genomic_DNA"/>
</dbReference>